<reference evidence="9 10" key="1">
    <citation type="submission" date="2018-10" db="EMBL/GenBank/DDBJ databases">
        <title>Bacillus Keqinensis sp. nov., a moderately halophilic bacterium isolated from a saline-alkaline lake.</title>
        <authorList>
            <person name="Wang H."/>
        </authorList>
    </citation>
    <scope>NUCLEOTIDE SEQUENCE [LARGE SCALE GENOMIC DNA]</scope>
    <source>
        <strain evidence="9 10">KQ-3</strain>
    </source>
</reference>
<feature type="transmembrane region" description="Helical" evidence="6">
    <location>
        <begin position="296"/>
        <end position="314"/>
    </location>
</feature>
<evidence type="ECO:0000313" key="9">
    <source>
        <dbReference type="EMBL" id="RNA69305.1"/>
    </source>
</evidence>
<dbReference type="Pfam" id="PF00746">
    <property type="entry name" value="Gram_pos_anchor"/>
    <property type="match status" value="1"/>
</dbReference>
<dbReference type="AlphaFoldDB" id="A0A3M7TXZ4"/>
<dbReference type="InterPro" id="IPR019931">
    <property type="entry name" value="LPXTG_anchor"/>
</dbReference>
<comment type="subcellular location">
    <subcellularLocation>
        <location evidence="1">Secreted</location>
        <location evidence="1">Cell wall</location>
        <topology evidence="1">Peptidoglycan-anchor</topology>
    </subcellularLocation>
</comment>
<dbReference type="Pfam" id="PF20316">
    <property type="entry name" value="DUF6612"/>
    <property type="match status" value="1"/>
</dbReference>
<dbReference type="OrthoDB" id="1957331at2"/>
<dbReference type="Proteomes" id="UP000278746">
    <property type="component" value="Unassembled WGS sequence"/>
</dbReference>
<evidence type="ECO:0000256" key="5">
    <source>
        <dbReference type="ARBA" id="ARBA00023088"/>
    </source>
</evidence>
<keyword evidence="6" id="KW-1133">Transmembrane helix</keyword>
<protein>
    <submittedName>
        <fullName evidence="9">LPXTG cell wall anchor domain-containing protein</fullName>
    </submittedName>
</protein>
<name>A0A3M7TXZ4_9BACI</name>
<evidence type="ECO:0000256" key="3">
    <source>
        <dbReference type="ARBA" id="ARBA00022525"/>
    </source>
</evidence>
<keyword evidence="4 7" id="KW-0732">Signal</keyword>
<accession>A0A3M7TXZ4</accession>
<organism evidence="9 10">
    <name type="scientific">Alteribacter keqinensis</name>
    <dbReference type="NCBI Taxonomy" id="2483800"/>
    <lineage>
        <taxon>Bacteria</taxon>
        <taxon>Bacillati</taxon>
        <taxon>Bacillota</taxon>
        <taxon>Bacilli</taxon>
        <taxon>Bacillales</taxon>
        <taxon>Bacillaceae</taxon>
        <taxon>Alteribacter</taxon>
    </lineage>
</organism>
<keyword evidence="2" id="KW-0134">Cell wall</keyword>
<sequence length="321" mass="35965">MRVLNKQKLTVFSALTMSGLLVGLGINHTAFANSDMSAQDVLNHSNEAMADLSSFSSSMSIHQTISDEMSGEMDLHSIVEQDVILDPFKLKQTMTTSLDGAEDMTLTSYWTDEGFFQEDPEGGWMKIAEGTGEMEGLTYHPGDQVNEMEMMGDDVSLSEEGSYYVITYEGDGEELTDFMNETMNGSMEDEETVMMEEMMGDIEINDFSYELYIDMETHYLSEMFLEMDMDIHMEGETANIYQMIDMSFHNYNSVEDFDLPSEVKKEAKDLDDIIEEGLEEAEEGGKLPATATNTPMMTLGGLVLALTAGALLIVRRRFQNV</sequence>
<keyword evidence="6" id="KW-0472">Membrane</keyword>
<comment type="caution">
    <text evidence="9">The sequence shown here is derived from an EMBL/GenBank/DDBJ whole genome shotgun (WGS) entry which is preliminary data.</text>
</comment>
<evidence type="ECO:0000256" key="1">
    <source>
        <dbReference type="ARBA" id="ARBA00004168"/>
    </source>
</evidence>
<dbReference type="InterPro" id="IPR046720">
    <property type="entry name" value="DUF6612"/>
</dbReference>
<keyword evidence="5" id="KW-0572">Peptidoglycan-anchor</keyword>
<feature type="domain" description="Gram-positive cocci surface proteins LPxTG" evidence="8">
    <location>
        <begin position="283"/>
        <end position="317"/>
    </location>
</feature>
<feature type="signal peptide" evidence="7">
    <location>
        <begin position="1"/>
        <end position="32"/>
    </location>
</feature>
<evidence type="ECO:0000313" key="10">
    <source>
        <dbReference type="Proteomes" id="UP000278746"/>
    </source>
</evidence>
<feature type="chain" id="PRO_5018057479" evidence="7">
    <location>
        <begin position="33"/>
        <end position="321"/>
    </location>
</feature>
<keyword evidence="6" id="KW-0812">Transmembrane</keyword>
<dbReference type="EMBL" id="RHIB01000001">
    <property type="protein sequence ID" value="RNA69305.1"/>
    <property type="molecule type" value="Genomic_DNA"/>
</dbReference>
<dbReference type="Gene3D" id="2.50.20.20">
    <property type="match status" value="1"/>
</dbReference>
<evidence type="ECO:0000256" key="4">
    <source>
        <dbReference type="ARBA" id="ARBA00022729"/>
    </source>
</evidence>
<evidence type="ECO:0000256" key="2">
    <source>
        <dbReference type="ARBA" id="ARBA00022512"/>
    </source>
</evidence>
<evidence type="ECO:0000256" key="6">
    <source>
        <dbReference type="SAM" id="Phobius"/>
    </source>
</evidence>
<dbReference type="NCBIfam" id="TIGR01167">
    <property type="entry name" value="LPXTG_anchor"/>
    <property type="match status" value="1"/>
</dbReference>
<keyword evidence="10" id="KW-1185">Reference proteome</keyword>
<evidence type="ECO:0000256" key="7">
    <source>
        <dbReference type="SAM" id="SignalP"/>
    </source>
</evidence>
<evidence type="ECO:0000259" key="8">
    <source>
        <dbReference type="Pfam" id="PF00746"/>
    </source>
</evidence>
<proteinExistence type="predicted"/>
<keyword evidence="3" id="KW-0964">Secreted</keyword>
<gene>
    <name evidence="9" type="ORF">EBO34_04995</name>
</gene>